<accession>A0ABS5EA55</accession>
<comment type="caution">
    <text evidence="1">The sequence shown here is derived from an EMBL/GenBank/DDBJ whole genome shotgun (WGS) entry which is preliminary data.</text>
</comment>
<gene>
    <name evidence="1" type="ORF">KB213_12160</name>
</gene>
<feature type="non-terminal residue" evidence="1">
    <location>
        <position position="81"/>
    </location>
</feature>
<organism evidence="1 2">
    <name type="scientific">Neokomagataea anthophila</name>
    <dbReference type="NCBI Taxonomy" id="2826925"/>
    <lineage>
        <taxon>Bacteria</taxon>
        <taxon>Pseudomonadati</taxon>
        <taxon>Pseudomonadota</taxon>
        <taxon>Alphaproteobacteria</taxon>
        <taxon>Acetobacterales</taxon>
        <taxon>Acetobacteraceae</taxon>
        <taxon>Neokomagataea</taxon>
    </lineage>
</organism>
<protein>
    <submittedName>
        <fullName evidence="1">RagB/SusD family nutrient uptake outer membrane protein</fullName>
    </submittedName>
</protein>
<name>A0ABS5EA55_9PROT</name>
<reference evidence="1 2" key="1">
    <citation type="submission" date="2021-04" db="EMBL/GenBank/DDBJ databases">
        <title>The complete genome sequence of Neokomagataea sp. TBRC 2177.</title>
        <authorList>
            <person name="Charoenyingcharoen P."/>
            <person name="Yukphan P."/>
        </authorList>
    </citation>
    <scope>NUCLEOTIDE SEQUENCE [LARGE SCALE GENOMIC DNA]</scope>
    <source>
        <strain evidence="1 2">TBRC 2177</strain>
    </source>
</reference>
<sequence>MQRGTVGFRSDEMQVVANNWDQQRYADWERWNDVAPAPTTNQLDWGGFYNVIFIANHVIENQKQITEGTPAEIDQLAAEAY</sequence>
<dbReference type="EMBL" id="JAGRQH010000083">
    <property type="protein sequence ID" value="MBR0560793.1"/>
    <property type="molecule type" value="Genomic_DNA"/>
</dbReference>
<evidence type="ECO:0000313" key="1">
    <source>
        <dbReference type="EMBL" id="MBR0560793.1"/>
    </source>
</evidence>
<dbReference type="RefSeq" id="WP_211683506.1">
    <property type="nucleotide sequence ID" value="NZ_JAGRQH010000083.1"/>
</dbReference>
<dbReference type="Proteomes" id="UP000677812">
    <property type="component" value="Unassembled WGS sequence"/>
</dbReference>
<dbReference type="InterPro" id="IPR011990">
    <property type="entry name" value="TPR-like_helical_dom_sf"/>
</dbReference>
<dbReference type="Gene3D" id="1.25.40.390">
    <property type="match status" value="1"/>
</dbReference>
<dbReference type="SUPFAM" id="SSF48452">
    <property type="entry name" value="TPR-like"/>
    <property type="match status" value="1"/>
</dbReference>
<keyword evidence="2" id="KW-1185">Reference proteome</keyword>
<proteinExistence type="predicted"/>
<evidence type="ECO:0000313" key="2">
    <source>
        <dbReference type="Proteomes" id="UP000677812"/>
    </source>
</evidence>